<keyword evidence="2" id="KW-1185">Reference proteome</keyword>
<organism evidence="1 2">
    <name type="scientific">Salix purpurea</name>
    <name type="common">Purple osier willow</name>
    <dbReference type="NCBI Taxonomy" id="77065"/>
    <lineage>
        <taxon>Eukaryota</taxon>
        <taxon>Viridiplantae</taxon>
        <taxon>Streptophyta</taxon>
        <taxon>Embryophyta</taxon>
        <taxon>Tracheophyta</taxon>
        <taxon>Spermatophyta</taxon>
        <taxon>Magnoliopsida</taxon>
        <taxon>eudicotyledons</taxon>
        <taxon>Gunneridae</taxon>
        <taxon>Pentapetalae</taxon>
        <taxon>rosids</taxon>
        <taxon>fabids</taxon>
        <taxon>Malpighiales</taxon>
        <taxon>Salicaceae</taxon>
        <taxon>Saliceae</taxon>
        <taxon>Salix</taxon>
    </lineage>
</organism>
<sequence length="54" mass="5865">MLLVNISTTVDIVGLSTGACCTHSKPTWITRKTSDKSQVLFKDSSINSNDFCSL</sequence>
<evidence type="ECO:0000313" key="2">
    <source>
        <dbReference type="Proteomes" id="UP001151532"/>
    </source>
</evidence>
<reference evidence="1" key="1">
    <citation type="submission" date="2022-11" db="EMBL/GenBank/DDBJ databases">
        <authorList>
            <person name="Hyden B.L."/>
            <person name="Feng K."/>
            <person name="Yates T."/>
            <person name="Jawdy S."/>
            <person name="Smart L.B."/>
            <person name="Muchero W."/>
        </authorList>
    </citation>
    <scope>NUCLEOTIDE SEQUENCE</scope>
    <source>
        <tissue evidence="1">Shoot tip</tissue>
    </source>
</reference>
<dbReference type="AlphaFoldDB" id="A0A9Q0VS44"/>
<gene>
    <name evidence="1" type="ORF">OIU79_026493</name>
</gene>
<accession>A0A9Q0VS44</accession>
<proteinExistence type="predicted"/>
<dbReference type="EMBL" id="JAPFFK010000007">
    <property type="protein sequence ID" value="KAJ6753667.1"/>
    <property type="molecule type" value="Genomic_DNA"/>
</dbReference>
<dbReference type="Proteomes" id="UP001151532">
    <property type="component" value="Chromosome 16"/>
</dbReference>
<protein>
    <submittedName>
        <fullName evidence="1">Uncharacterized protein</fullName>
    </submittedName>
</protein>
<name>A0A9Q0VS44_SALPP</name>
<comment type="caution">
    <text evidence="1">The sequence shown here is derived from an EMBL/GenBank/DDBJ whole genome shotgun (WGS) entry which is preliminary data.</text>
</comment>
<reference evidence="1" key="2">
    <citation type="journal article" date="2023" name="Int. J. Mol. Sci.">
        <title>De Novo Assembly and Annotation of 11 Diverse Shrub Willow (Salix) Genomes Reveals Novel Gene Organization in Sex-Linked Regions.</title>
        <authorList>
            <person name="Hyden B."/>
            <person name="Feng K."/>
            <person name="Yates T.B."/>
            <person name="Jawdy S."/>
            <person name="Cereghino C."/>
            <person name="Smart L.B."/>
            <person name="Muchero W."/>
        </authorList>
    </citation>
    <scope>NUCLEOTIDE SEQUENCE</scope>
    <source>
        <tissue evidence="1">Shoot tip</tissue>
    </source>
</reference>
<evidence type="ECO:0000313" key="1">
    <source>
        <dbReference type="EMBL" id="KAJ6753667.1"/>
    </source>
</evidence>